<dbReference type="CDD" id="cd09271">
    <property type="entry name" value="RNase_H2-C"/>
    <property type="match status" value="1"/>
</dbReference>
<accession>A0A7I8KA85</accession>
<proteinExistence type="predicted"/>
<keyword evidence="2" id="KW-1185">Reference proteome</keyword>
<protein>
    <submittedName>
        <fullName evidence="1">Uncharacterized protein</fullName>
    </submittedName>
</protein>
<evidence type="ECO:0000313" key="2">
    <source>
        <dbReference type="Proteomes" id="UP000663760"/>
    </source>
</evidence>
<dbReference type="InterPro" id="IPR013924">
    <property type="entry name" value="RNase_H2_suC"/>
</dbReference>
<sequence length="173" mass="18477">MDGAADFAGVSAGGGISGSICLGHRLCGDPPADLSGRVHLLPCVVKHDGPCPVSQYFKPRPTGAASDGLRVEEAFFRGRKLQGASIPLPDGYSGFILSKEGRPGEEEEGGSSSNLWVSRGQFKNLTYWNHDSLPSLDDPLHRCFHWFSVADALHKPIRAVDVASSSSVFPKKT</sequence>
<dbReference type="Pfam" id="PF08615">
    <property type="entry name" value="RNase_H2_suC"/>
    <property type="match status" value="1"/>
</dbReference>
<dbReference type="EMBL" id="LR746267">
    <property type="protein sequence ID" value="CAA7394206.1"/>
    <property type="molecule type" value="Genomic_DNA"/>
</dbReference>
<dbReference type="AlphaFoldDB" id="A0A7I8KA85"/>
<dbReference type="GO" id="GO:0032299">
    <property type="term" value="C:ribonuclease H2 complex"/>
    <property type="evidence" value="ECO:0007669"/>
    <property type="project" value="InterPro"/>
</dbReference>
<organism evidence="1 2">
    <name type="scientific">Spirodela intermedia</name>
    <name type="common">Intermediate duckweed</name>
    <dbReference type="NCBI Taxonomy" id="51605"/>
    <lineage>
        <taxon>Eukaryota</taxon>
        <taxon>Viridiplantae</taxon>
        <taxon>Streptophyta</taxon>
        <taxon>Embryophyta</taxon>
        <taxon>Tracheophyta</taxon>
        <taxon>Spermatophyta</taxon>
        <taxon>Magnoliopsida</taxon>
        <taxon>Liliopsida</taxon>
        <taxon>Araceae</taxon>
        <taxon>Lemnoideae</taxon>
        <taxon>Spirodela</taxon>
    </lineage>
</organism>
<dbReference type="PANTHER" id="PTHR47204">
    <property type="entry name" value="OS02G0168900 PROTEIN"/>
    <property type="match status" value="1"/>
</dbReference>
<name>A0A7I8KA85_SPIIN</name>
<dbReference type="Gene3D" id="2.40.128.680">
    <property type="match status" value="1"/>
</dbReference>
<dbReference type="GO" id="GO:0006401">
    <property type="term" value="P:RNA catabolic process"/>
    <property type="evidence" value="ECO:0007669"/>
    <property type="project" value="InterPro"/>
</dbReference>
<reference evidence="1" key="1">
    <citation type="submission" date="2020-02" db="EMBL/GenBank/DDBJ databases">
        <authorList>
            <person name="Scholz U."/>
            <person name="Mascher M."/>
            <person name="Fiebig A."/>
        </authorList>
    </citation>
    <scope>NUCLEOTIDE SEQUENCE</scope>
</reference>
<gene>
    <name evidence="1" type="ORF">SI8410_04004867</name>
</gene>
<evidence type="ECO:0000313" key="1">
    <source>
        <dbReference type="EMBL" id="CAA7394206.1"/>
    </source>
</evidence>
<dbReference type="Proteomes" id="UP000663760">
    <property type="component" value="Chromosome 4"/>
</dbReference>
<dbReference type="PANTHER" id="PTHR47204:SF1">
    <property type="entry name" value="RIBONUCLEASE H2 SUBUNIT C"/>
    <property type="match status" value="1"/>
</dbReference>
<dbReference type="OrthoDB" id="6222486at2759"/>